<protein>
    <submittedName>
        <fullName evidence="1">Uncharacterized protein</fullName>
    </submittedName>
</protein>
<comment type="caution">
    <text evidence="1">The sequence shown here is derived from an EMBL/GenBank/DDBJ whole genome shotgun (WGS) entry which is preliminary data.</text>
</comment>
<dbReference type="AlphaFoldDB" id="A0A448WYC1"/>
<proteinExistence type="predicted"/>
<gene>
    <name evidence="1" type="ORF">PXEA_LOCUS16725</name>
</gene>
<name>A0A448WYC1_9PLAT</name>
<reference evidence="1" key="1">
    <citation type="submission" date="2018-11" db="EMBL/GenBank/DDBJ databases">
        <authorList>
            <consortium name="Pathogen Informatics"/>
        </authorList>
    </citation>
    <scope>NUCLEOTIDE SEQUENCE</scope>
</reference>
<dbReference type="EMBL" id="CAAALY010061130">
    <property type="protein sequence ID" value="VEL23285.1"/>
    <property type="molecule type" value="Genomic_DNA"/>
</dbReference>
<keyword evidence="2" id="KW-1185">Reference proteome</keyword>
<dbReference type="Proteomes" id="UP000784294">
    <property type="component" value="Unassembled WGS sequence"/>
</dbReference>
<organism evidence="1 2">
    <name type="scientific">Protopolystoma xenopodis</name>
    <dbReference type="NCBI Taxonomy" id="117903"/>
    <lineage>
        <taxon>Eukaryota</taxon>
        <taxon>Metazoa</taxon>
        <taxon>Spiralia</taxon>
        <taxon>Lophotrochozoa</taxon>
        <taxon>Platyhelminthes</taxon>
        <taxon>Monogenea</taxon>
        <taxon>Polyopisthocotylea</taxon>
        <taxon>Polystomatidea</taxon>
        <taxon>Polystomatidae</taxon>
        <taxon>Protopolystoma</taxon>
    </lineage>
</organism>
<evidence type="ECO:0000313" key="1">
    <source>
        <dbReference type="EMBL" id="VEL23285.1"/>
    </source>
</evidence>
<sequence length="130" mass="14312">MFQSEEPADPADKYCPSLILQQRDLKPSRPAPGANELSQMTTFSELAEGAVSDLSIDAGDMVGRKRSRHSVHRYSFVDGLVRARTSPTTISCAESACCLFHSDRFPTDSDTFGVHLFASPLTLSLFRPLF</sequence>
<accession>A0A448WYC1</accession>
<evidence type="ECO:0000313" key="2">
    <source>
        <dbReference type="Proteomes" id="UP000784294"/>
    </source>
</evidence>